<dbReference type="AlphaFoldDB" id="K3X9M3"/>
<organism evidence="11 12">
    <name type="scientific">Globisporangium ultimum (strain ATCC 200006 / CBS 805.95 / DAOM BR144)</name>
    <name type="common">Pythium ultimum</name>
    <dbReference type="NCBI Taxonomy" id="431595"/>
    <lineage>
        <taxon>Eukaryota</taxon>
        <taxon>Sar</taxon>
        <taxon>Stramenopiles</taxon>
        <taxon>Oomycota</taxon>
        <taxon>Peronosporomycetes</taxon>
        <taxon>Pythiales</taxon>
        <taxon>Pythiaceae</taxon>
        <taxon>Globisporangium</taxon>
    </lineage>
</organism>
<evidence type="ECO:0000256" key="2">
    <source>
        <dbReference type="ARBA" id="ARBA00009170"/>
    </source>
</evidence>
<keyword evidence="6" id="KW-0496">Mitochondrion</keyword>
<dbReference type="PANTHER" id="PTHR12289:SF41">
    <property type="entry name" value="FAILED AXON CONNECTIONS-RELATED"/>
    <property type="match status" value="1"/>
</dbReference>
<evidence type="ECO:0000256" key="8">
    <source>
        <dbReference type="SAM" id="MobiDB-lite"/>
    </source>
</evidence>
<comment type="subcellular location">
    <subcellularLocation>
        <location evidence="1">Mitochondrion outer membrane</location>
    </subcellularLocation>
</comment>
<dbReference type="SUPFAM" id="SSF47616">
    <property type="entry name" value="GST C-terminal domain-like"/>
    <property type="match status" value="1"/>
</dbReference>
<evidence type="ECO:0000256" key="3">
    <source>
        <dbReference type="ARBA" id="ARBA00022448"/>
    </source>
</evidence>
<name>K3X9M3_GLOUD</name>
<reference evidence="11" key="3">
    <citation type="submission" date="2015-02" db="UniProtKB">
        <authorList>
            <consortium name="EnsemblProtists"/>
        </authorList>
    </citation>
    <scope>IDENTIFICATION</scope>
    <source>
        <strain evidence="11">DAOM BR144</strain>
    </source>
</reference>
<dbReference type="STRING" id="431595.K3X9M3"/>
<evidence type="ECO:0000256" key="7">
    <source>
        <dbReference type="ARBA" id="ARBA00023136"/>
    </source>
</evidence>
<accession>K3X9M3</accession>
<dbReference type="OMA" id="LYCRWVD"/>
<dbReference type="GO" id="GO:0001401">
    <property type="term" value="C:SAM complex"/>
    <property type="evidence" value="ECO:0007669"/>
    <property type="project" value="InterPro"/>
</dbReference>
<feature type="domain" description="Metaxin glutathione S-transferase" evidence="10">
    <location>
        <begin position="190"/>
        <end position="228"/>
    </location>
</feature>
<dbReference type="InterPro" id="IPR050931">
    <property type="entry name" value="Mito_Protein_Transport_Metaxin"/>
</dbReference>
<evidence type="ECO:0000256" key="5">
    <source>
        <dbReference type="ARBA" id="ARBA00022927"/>
    </source>
</evidence>
<keyword evidence="3" id="KW-0813">Transport</keyword>
<evidence type="ECO:0000313" key="11">
    <source>
        <dbReference type="EnsemblProtists" id="PYU1_T013922"/>
    </source>
</evidence>
<dbReference type="GO" id="GO:0015031">
    <property type="term" value="P:protein transport"/>
    <property type="evidence" value="ECO:0007669"/>
    <property type="project" value="UniProtKB-KW"/>
</dbReference>
<keyword evidence="7" id="KW-0472">Membrane</keyword>
<keyword evidence="12" id="KW-1185">Reference proteome</keyword>
<evidence type="ECO:0008006" key="13">
    <source>
        <dbReference type="Google" id="ProtNLM"/>
    </source>
</evidence>
<sequence length="395" mass="44829">MFPEDRFNPLLPNAEKLHEDLWEAAELEFTPRTSRELGSKLVLHQFLPAWDVQAYIRVAKLQLHVHNSKYPSYEATGELPQLNDGNFLVPKEEILMHLQTFHKDIDEFLTDEQRSESFAYRSMISEKLHRVMLYCRWVDPVTYREVTRPQTKKYIPFPLNQFLPKKIHMDTMTALQQFGITTKEQAYVIARDCYTALNAKLASSKGAYFFGDRPSALDVAVFGHIVDALGNVQLGATVYQHAPLLVTLAEKIRDAYFASPGETPGSLSAESLATYTENQTNYFSTLDNNSFMNHVAPSMHVAFLEPYRSLNWGRRELAQDIAAKKKHDANAATGENNANGGEGFEKGTRNVIIGAIAAILLYAFAALPLQFKIVDDEDDEDDEDLDDEDFYDDDE</sequence>
<evidence type="ECO:0000313" key="12">
    <source>
        <dbReference type="Proteomes" id="UP000019132"/>
    </source>
</evidence>
<dbReference type="EMBL" id="GL376578">
    <property type="status" value="NOT_ANNOTATED_CDS"/>
    <property type="molecule type" value="Genomic_DNA"/>
</dbReference>
<dbReference type="InterPro" id="IPR019564">
    <property type="entry name" value="Sam37/metaxin_N"/>
</dbReference>
<dbReference type="InParanoid" id="K3X9M3"/>
<evidence type="ECO:0000256" key="4">
    <source>
        <dbReference type="ARBA" id="ARBA00022787"/>
    </source>
</evidence>
<dbReference type="GO" id="GO:0006626">
    <property type="term" value="P:protein targeting to mitochondrion"/>
    <property type="evidence" value="ECO:0007669"/>
    <property type="project" value="TreeGrafter"/>
</dbReference>
<evidence type="ECO:0000259" key="10">
    <source>
        <dbReference type="Pfam" id="PF17171"/>
    </source>
</evidence>
<dbReference type="VEuPathDB" id="FungiDB:PYU1_G013893"/>
<keyword evidence="4" id="KW-1000">Mitochondrion outer membrane</keyword>
<evidence type="ECO:0000256" key="6">
    <source>
        <dbReference type="ARBA" id="ARBA00023128"/>
    </source>
</evidence>
<comment type="similarity">
    <text evidence="2">Belongs to the metaxin family.</text>
</comment>
<dbReference type="PANTHER" id="PTHR12289">
    <property type="entry name" value="METAXIN RELATED"/>
    <property type="match status" value="1"/>
</dbReference>
<keyword evidence="5" id="KW-0653">Protein transport</keyword>
<dbReference type="Pfam" id="PF10568">
    <property type="entry name" value="Tom37"/>
    <property type="match status" value="1"/>
</dbReference>
<dbReference type="Proteomes" id="UP000019132">
    <property type="component" value="Unassembled WGS sequence"/>
</dbReference>
<dbReference type="eggNOG" id="KOG3028">
    <property type="taxonomic scope" value="Eukaryota"/>
</dbReference>
<proteinExistence type="inferred from homology"/>
<feature type="region of interest" description="Disordered" evidence="8">
    <location>
        <begin position="376"/>
        <end position="395"/>
    </location>
</feature>
<dbReference type="Pfam" id="PF17171">
    <property type="entry name" value="GST_C_6"/>
    <property type="match status" value="1"/>
</dbReference>
<dbReference type="HOGENOM" id="CLU_060039_0_0_1"/>
<dbReference type="EnsemblProtists" id="PYU1_T013922">
    <property type="protein sequence ID" value="PYU1_T013922"/>
    <property type="gene ID" value="PYU1_G013893"/>
</dbReference>
<evidence type="ECO:0000256" key="1">
    <source>
        <dbReference type="ARBA" id="ARBA00004294"/>
    </source>
</evidence>
<evidence type="ECO:0000259" key="9">
    <source>
        <dbReference type="Pfam" id="PF10568"/>
    </source>
</evidence>
<dbReference type="InterPro" id="IPR033468">
    <property type="entry name" value="Metaxin_GST"/>
</dbReference>
<protein>
    <recommendedName>
        <fullName evidence="13">GST C-terminal domain-containing protein</fullName>
    </recommendedName>
</protein>
<reference evidence="12" key="1">
    <citation type="journal article" date="2010" name="Genome Biol.">
        <title>Genome sequence of the necrotrophic plant pathogen Pythium ultimum reveals original pathogenicity mechanisms and effector repertoire.</title>
        <authorList>
            <person name="Levesque C.A."/>
            <person name="Brouwer H."/>
            <person name="Cano L."/>
            <person name="Hamilton J.P."/>
            <person name="Holt C."/>
            <person name="Huitema E."/>
            <person name="Raffaele S."/>
            <person name="Robideau G.P."/>
            <person name="Thines M."/>
            <person name="Win J."/>
            <person name="Zerillo M.M."/>
            <person name="Beakes G.W."/>
            <person name="Boore J.L."/>
            <person name="Busam D."/>
            <person name="Dumas B."/>
            <person name="Ferriera S."/>
            <person name="Fuerstenberg S.I."/>
            <person name="Gachon C.M."/>
            <person name="Gaulin E."/>
            <person name="Govers F."/>
            <person name="Grenville-Briggs L."/>
            <person name="Horner N."/>
            <person name="Hostetler J."/>
            <person name="Jiang R.H."/>
            <person name="Johnson J."/>
            <person name="Krajaejun T."/>
            <person name="Lin H."/>
            <person name="Meijer H.J."/>
            <person name="Moore B."/>
            <person name="Morris P."/>
            <person name="Phuntmart V."/>
            <person name="Puiu D."/>
            <person name="Shetty J."/>
            <person name="Stajich J.E."/>
            <person name="Tripathy S."/>
            <person name="Wawra S."/>
            <person name="van West P."/>
            <person name="Whitty B.R."/>
            <person name="Coutinho P.M."/>
            <person name="Henrissat B."/>
            <person name="Martin F."/>
            <person name="Thomas P.D."/>
            <person name="Tyler B.M."/>
            <person name="De Vries R.P."/>
            <person name="Kamoun S."/>
            <person name="Yandell M."/>
            <person name="Tisserat N."/>
            <person name="Buell C.R."/>
        </authorList>
    </citation>
    <scope>NUCLEOTIDE SEQUENCE</scope>
    <source>
        <strain evidence="12">DAOM:BR144</strain>
    </source>
</reference>
<dbReference type="InterPro" id="IPR036282">
    <property type="entry name" value="Glutathione-S-Trfase_C_sf"/>
</dbReference>
<reference evidence="12" key="2">
    <citation type="submission" date="2010-04" db="EMBL/GenBank/DDBJ databases">
        <authorList>
            <person name="Buell R."/>
            <person name="Hamilton J."/>
            <person name="Hostetler J."/>
        </authorList>
    </citation>
    <scope>NUCLEOTIDE SEQUENCE [LARGE SCALE GENOMIC DNA]</scope>
    <source>
        <strain evidence="12">DAOM:BR144</strain>
    </source>
</reference>
<feature type="domain" description="Mitochondrial outer membrane transport complex Sam37/metaxin N-terminal" evidence="9">
    <location>
        <begin position="52"/>
        <end position="167"/>
    </location>
</feature>